<dbReference type="Gramene" id="EES17832">
    <property type="protein sequence ID" value="EES17832"/>
    <property type="gene ID" value="SORBI_3009G069700"/>
</dbReference>
<keyword evidence="5 10" id="KW-0678">Repressor</keyword>
<keyword evidence="9 10" id="KW-0927">Auxin signaling pathway</keyword>
<feature type="compositionally biased region" description="Polar residues" evidence="11">
    <location>
        <begin position="98"/>
        <end position="108"/>
    </location>
</feature>
<gene>
    <name evidence="13" type="ORF">BDA96_09G073600</name>
</gene>
<evidence type="ECO:0000256" key="4">
    <source>
        <dbReference type="ARBA" id="ARBA00011726"/>
    </source>
</evidence>
<evidence type="ECO:0000256" key="7">
    <source>
        <dbReference type="ARBA" id="ARBA00023163"/>
    </source>
</evidence>
<name>A0A921Q7Z3_SORBI</name>
<evidence type="ECO:0000256" key="2">
    <source>
        <dbReference type="ARBA" id="ARBA00004123"/>
    </source>
</evidence>
<evidence type="ECO:0000256" key="1">
    <source>
        <dbReference type="ARBA" id="ARBA00002159"/>
    </source>
</evidence>
<sequence length="242" mass="24883">MARNGGFGDDDEGSGLELSLGLPGYFSASPTQAAGGFEEKANSGSASAAARAKGGSNGFKARQAAAAAPVVGWPPVRAFRRNLASTSLSSKPSREPPSCQQRGNNEPASNKPRMAAVEAGNKGLFVKVNMDGVPIGRKLDLGAHAGYDTLSAAVDHLFRGLLAAQASGSGGEQQPIAGILNGGGGGGREYTLVYEDDEGDQMLVGDVPWPMFIASARRLRVLRSSDLNPSSLRAASRKRAAA</sequence>
<dbReference type="SUPFAM" id="SSF54277">
    <property type="entry name" value="CAD &amp; PB1 domains"/>
    <property type="match status" value="1"/>
</dbReference>
<dbReference type="OMA" id="MFIGTAR"/>
<feature type="region of interest" description="Disordered" evidence="11">
    <location>
        <begin position="85"/>
        <end position="113"/>
    </location>
</feature>
<comment type="subunit">
    <text evidence="4 10">Homodimers and heterodimers.</text>
</comment>
<dbReference type="PANTHER" id="PTHR31734">
    <property type="entry name" value="AUXIN-RESPONSIVE PROTEIN IAA17"/>
    <property type="match status" value="1"/>
</dbReference>
<organism evidence="13 14">
    <name type="scientific">Sorghum bicolor</name>
    <name type="common">Sorghum</name>
    <name type="synonym">Sorghum vulgare</name>
    <dbReference type="NCBI Taxonomy" id="4558"/>
    <lineage>
        <taxon>Eukaryota</taxon>
        <taxon>Viridiplantae</taxon>
        <taxon>Streptophyta</taxon>
        <taxon>Embryophyta</taxon>
        <taxon>Tracheophyta</taxon>
        <taxon>Spermatophyta</taxon>
        <taxon>Magnoliopsida</taxon>
        <taxon>Liliopsida</taxon>
        <taxon>Poales</taxon>
        <taxon>Poaceae</taxon>
        <taxon>PACMAD clade</taxon>
        <taxon>Panicoideae</taxon>
        <taxon>Andropogonodae</taxon>
        <taxon>Andropogoneae</taxon>
        <taxon>Sorghinae</taxon>
        <taxon>Sorghum</taxon>
    </lineage>
</organism>
<comment type="similarity">
    <text evidence="3 10">Belongs to the Aux/IAA family.</text>
</comment>
<feature type="compositionally biased region" description="Low complexity" evidence="11">
    <location>
        <begin position="15"/>
        <end position="24"/>
    </location>
</feature>
<dbReference type="KEGG" id="sbi:8055698"/>
<dbReference type="InterPro" id="IPR053793">
    <property type="entry name" value="PB1-like"/>
</dbReference>
<dbReference type="GO" id="GO:0006355">
    <property type="term" value="P:regulation of DNA-templated transcription"/>
    <property type="evidence" value="ECO:0007669"/>
    <property type="project" value="InterPro"/>
</dbReference>
<dbReference type="PANTHER" id="PTHR31734:SF33">
    <property type="entry name" value="AUXIN-RESPONSIVE PROTEIN IAA16"/>
    <property type="match status" value="1"/>
</dbReference>
<protein>
    <recommendedName>
        <fullName evidence="10">Auxin-responsive protein</fullName>
    </recommendedName>
</protein>
<comment type="function">
    <text evidence="1 10">Aux/IAA proteins are short-lived transcriptional factors that function as repressors of early auxin response genes at low auxin concentrations.</text>
</comment>
<keyword evidence="6 10" id="KW-0805">Transcription regulation</keyword>
<evidence type="ECO:0000259" key="12">
    <source>
        <dbReference type="PROSITE" id="PS51745"/>
    </source>
</evidence>
<reference evidence="13" key="2">
    <citation type="submission" date="2020-10" db="EMBL/GenBank/DDBJ databases">
        <authorList>
            <person name="Cooper E.A."/>
            <person name="Brenton Z.W."/>
            <person name="Flinn B.S."/>
            <person name="Jenkins J."/>
            <person name="Shu S."/>
            <person name="Flowers D."/>
            <person name="Luo F."/>
            <person name="Wang Y."/>
            <person name="Xia P."/>
            <person name="Barry K."/>
            <person name="Daum C."/>
            <person name="Lipzen A."/>
            <person name="Yoshinaga Y."/>
            <person name="Schmutz J."/>
            <person name="Saski C."/>
            <person name="Vermerris W."/>
            <person name="Kresovich S."/>
        </authorList>
    </citation>
    <scope>NUCLEOTIDE SEQUENCE</scope>
</reference>
<evidence type="ECO:0000256" key="8">
    <source>
        <dbReference type="ARBA" id="ARBA00023242"/>
    </source>
</evidence>
<feature type="compositionally biased region" description="Low complexity" evidence="11">
    <location>
        <begin position="42"/>
        <end position="54"/>
    </location>
</feature>
<dbReference type="PROSITE" id="PS51745">
    <property type="entry name" value="PB1"/>
    <property type="match status" value="1"/>
</dbReference>
<dbReference type="Proteomes" id="UP000807115">
    <property type="component" value="Chromosome 9"/>
</dbReference>
<evidence type="ECO:0000256" key="6">
    <source>
        <dbReference type="ARBA" id="ARBA00023015"/>
    </source>
</evidence>
<dbReference type="Pfam" id="PF02309">
    <property type="entry name" value="AUX_IAA"/>
    <property type="match status" value="1"/>
</dbReference>
<reference evidence="13" key="1">
    <citation type="journal article" date="2019" name="BMC Genomics">
        <title>A new reference genome for Sorghum bicolor reveals high levels of sequence similarity between sweet and grain genotypes: implications for the genetics of sugar metabolism.</title>
        <authorList>
            <person name="Cooper E.A."/>
            <person name="Brenton Z.W."/>
            <person name="Flinn B.S."/>
            <person name="Jenkins J."/>
            <person name="Shu S."/>
            <person name="Flowers D."/>
            <person name="Luo F."/>
            <person name="Wang Y."/>
            <person name="Xia P."/>
            <person name="Barry K."/>
            <person name="Daum C."/>
            <person name="Lipzen A."/>
            <person name="Yoshinaga Y."/>
            <person name="Schmutz J."/>
            <person name="Saski C."/>
            <person name="Vermerris W."/>
            <person name="Kresovich S."/>
        </authorList>
    </citation>
    <scope>NUCLEOTIDE SEQUENCE</scope>
</reference>
<evidence type="ECO:0000256" key="9">
    <source>
        <dbReference type="ARBA" id="ARBA00023294"/>
    </source>
</evidence>
<comment type="caution">
    <text evidence="13">The sequence shown here is derived from an EMBL/GenBank/DDBJ whole genome shotgun (WGS) entry which is preliminary data.</text>
</comment>
<evidence type="ECO:0000256" key="11">
    <source>
        <dbReference type="SAM" id="MobiDB-lite"/>
    </source>
</evidence>
<dbReference type="GO" id="GO:0005634">
    <property type="term" value="C:nucleus"/>
    <property type="evidence" value="ECO:0007669"/>
    <property type="project" value="UniProtKB-SubCell"/>
</dbReference>
<evidence type="ECO:0000256" key="10">
    <source>
        <dbReference type="RuleBase" id="RU004549"/>
    </source>
</evidence>
<feature type="region of interest" description="Disordered" evidence="11">
    <location>
        <begin position="1"/>
        <end position="59"/>
    </location>
</feature>
<evidence type="ECO:0000313" key="14">
    <source>
        <dbReference type="Proteomes" id="UP000807115"/>
    </source>
</evidence>
<dbReference type="Gene3D" id="3.10.20.90">
    <property type="entry name" value="Phosphatidylinositol 3-kinase Catalytic Subunit, Chain A, domain 1"/>
    <property type="match status" value="1"/>
</dbReference>
<evidence type="ECO:0000256" key="3">
    <source>
        <dbReference type="ARBA" id="ARBA00006728"/>
    </source>
</evidence>
<keyword evidence="7 10" id="KW-0804">Transcription</keyword>
<dbReference type="GO" id="GO:0009734">
    <property type="term" value="P:auxin-activated signaling pathway"/>
    <property type="evidence" value="ECO:0007669"/>
    <property type="project" value="UniProtKB-UniRule"/>
</dbReference>
<feature type="domain" description="PB1" evidence="12">
    <location>
        <begin position="123"/>
        <end position="224"/>
    </location>
</feature>
<proteinExistence type="inferred from homology"/>
<dbReference type="InterPro" id="IPR033389">
    <property type="entry name" value="AUX/IAA_dom"/>
</dbReference>
<accession>A0A921Q7Z3</accession>
<dbReference type="OrthoDB" id="615826at2759"/>
<dbReference type="EMBL" id="CM027688">
    <property type="protein sequence ID" value="KAG0517259.1"/>
    <property type="molecule type" value="Genomic_DNA"/>
</dbReference>
<keyword evidence="8 10" id="KW-0539">Nucleus</keyword>
<evidence type="ECO:0000313" key="13">
    <source>
        <dbReference type="EMBL" id="KAG0517259.1"/>
    </source>
</evidence>
<comment type="subcellular location">
    <subcellularLocation>
        <location evidence="2 10">Nucleus</location>
    </subcellularLocation>
</comment>
<dbReference type="AlphaFoldDB" id="A0A921Q7Z3"/>
<dbReference type="InterPro" id="IPR003311">
    <property type="entry name" value="AUX_IAA"/>
</dbReference>
<evidence type="ECO:0000256" key="5">
    <source>
        <dbReference type="ARBA" id="ARBA00022491"/>
    </source>
</evidence>